<evidence type="ECO:0008006" key="3">
    <source>
        <dbReference type="Google" id="ProtNLM"/>
    </source>
</evidence>
<protein>
    <recommendedName>
        <fullName evidence="3">Polysaccharide biosynthesis protein CapD-like domain-containing protein</fullName>
    </recommendedName>
</protein>
<name>A0A382ZC53_9ZZZZ</name>
<feature type="transmembrane region" description="Helical" evidence="1">
    <location>
        <begin position="55"/>
        <end position="73"/>
    </location>
</feature>
<keyword evidence="1" id="KW-0472">Membrane</keyword>
<dbReference type="AlphaFoldDB" id="A0A382ZC53"/>
<dbReference type="InterPro" id="IPR051203">
    <property type="entry name" value="Polysaccharide_Synthase-Rel"/>
</dbReference>
<reference evidence="2" key="1">
    <citation type="submission" date="2018-05" db="EMBL/GenBank/DDBJ databases">
        <authorList>
            <person name="Lanie J.A."/>
            <person name="Ng W.-L."/>
            <person name="Kazmierczak K.M."/>
            <person name="Andrzejewski T.M."/>
            <person name="Davidsen T.M."/>
            <person name="Wayne K.J."/>
            <person name="Tettelin H."/>
            <person name="Glass J.I."/>
            <person name="Rusch D."/>
            <person name="Podicherti R."/>
            <person name="Tsui H.-C.T."/>
            <person name="Winkler M.E."/>
        </authorList>
    </citation>
    <scope>NUCLEOTIDE SEQUENCE</scope>
</reference>
<proteinExistence type="predicted"/>
<feature type="transmembrane region" description="Helical" evidence="1">
    <location>
        <begin position="85"/>
        <end position="109"/>
    </location>
</feature>
<sequence length="177" mass="19937">MAFPDSFQRTINSFSRSRRLLMGLGLQAIIPFISLYVALLLRLDLDPNRVIMTTFWIWASVLTSLRLISLIQFRAHTGLWRYVSVPDLMGIAKATTVSTIVFTLLLWLISDFETIPRSIPIIEWGVHIFLAGGLRIIVRIGRERLKASEQSTQYKTRVLIVGAGDAGAAFCRQVLST</sequence>
<feature type="transmembrane region" description="Helical" evidence="1">
    <location>
        <begin position="121"/>
        <end position="138"/>
    </location>
</feature>
<feature type="non-terminal residue" evidence="2">
    <location>
        <position position="177"/>
    </location>
</feature>
<dbReference type="PANTHER" id="PTHR43318:SF2">
    <property type="entry name" value="UDP-N-ACETYLGLUCOSAMINE 4,6-DEHYDRATASE (INVERTING)"/>
    <property type="match status" value="1"/>
</dbReference>
<dbReference type="PANTHER" id="PTHR43318">
    <property type="entry name" value="UDP-N-ACETYLGLUCOSAMINE 4,6-DEHYDRATASE"/>
    <property type="match status" value="1"/>
</dbReference>
<evidence type="ECO:0000256" key="1">
    <source>
        <dbReference type="SAM" id="Phobius"/>
    </source>
</evidence>
<keyword evidence="1" id="KW-1133">Transmembrane helix</keyword>
<evidence type="ECO:0000313" key="2">
    <source>
        <dbReference type="EMBL" id="SVD93081.1"/>
    </source>
</evidence>
<organism evidence="2">
    <name type="scientific">marine metagenome</name>
    <dbReference type="NCBI Taxonomy" id="408172"/>
    <lineage>
        <taxon>unclassified sequences</taxon>
        <taxon>metagenomes</taxon>
        <taxon>ecological metagenomes</taxon>
    </lineage>
</organism>
<dbReference type="EMBL" id="UINC01182713">
    <property type="protein sequence ID" value="SVD93081.1"/>
    <property type="molecule type" value="Genomic_DNA"/>
</dbReference>
<keyword evidence="1" id="KW-0812">Transmembrane</keyword>
<gene>
    <name evidence="2" type="ORF">METZ01_LOCUS445935</name>
</gene>
<feature type="transmembrane region" description="Helical" evidence="1">
    <location>
        <begin position="20"/>
        <end position="43"/>
    </location>
</feature>
<accession>A0A382ZC53</accession>